<evidence type="ECO:0000313" key="1">
    <source>
        <dbReference type="EMBL" id="KAI3681072.1"/>
    </source>
</evidence>
<organism evidence="1 2">
    <name type="scientific">Arctium lappa</name>
    <name type="common">Greater burdock</name>
    <name type="synonym">Lappa major</name>
    <dbReference type="NCBI Taxonomy" id="4217"/>
    <lineage>
        <taxon>Eukaryota</taxon>
        <taxon>Viridiplantae</taxon>
        <taxon>Streptophyta</taxon>
        <taxon>Embryophyta</taxon>
        <taxon>Tracheophyta</taxon>
        <taxon>Spermatophyta</taxon>
        <taxon>Magnoliopsida</taxon>
        <taxon>eudicotyledons</taxon>
        <taxon>Gunneridae</taxon>
        <taxon>Pentapetalae</taxon>
        <taxon>asterids</taxon>
        <taxon>campanulids</taxon>
        <taxon>Asterales</taxon>
        <taxon>Asteraceae</taxon>
        <taxon>Carduoideae</taxon>
        <taxon>Cardueae</taxon>
        <taxon>Arctiinae</taxon>
        <taxon>Arctium</taxon>
    </lineage>
</organism>
<comment type="caution">
    <text evidence="1">The sequence shown here is derived from an EMBL/GenBank/DDBJ whole genome shotgun (WGS) entry which is preliminary data.</text>
</comment>
<reference evidence="2" key="1">
    <citation type="journal article" date="2022" name="Mol. Ecol. Resour.">
        <title>The genomes of chicory, endive, great burdock and yacon provide insights into Asteraceae palaeo-polyploidization history and plant inulin production.</title>
        <authorList>
            <person name="Fan W."/>
            <person name="Wang S."/>
            <person name="Wang H."/>
            <person name="Wang A."/>
            <person name="Jiang F."/>
            <person name="Liu H."/>
            <person name="Zhao H."/>
            <person name="Xu D."/>
            <person name="Zhang Y."/>
        </authorList>
    </citation>
    <scope>NUCLEOTIDE SEQUENCE [LARGE SCALE GENOMIC DNA]</scope>
    <source>
        <strain evidence="2">cv. Niubang</strain>
    </source>
</reference>
<gene>
    <name evidence="1" type="ORF">L6452_35854</name>
</gene>
<protein>
    <submittedName>
        <fullName evidence="1">Uncharacterized protein</fullName>
    </submittedName>
</protein>
<sequence length="207" mass="23073">MVEESIFDNGKDNRSNKGDSQEAEAYDKRKSIEIKNVEGEDKQVRKDSNLPARTPEKVIIPATGKQPETQEKTEEDEGANTGHHPSSKTTMKIPEVQQSSKIMETLEGVIIKDQIQEREKVIDGQVNLIGPDIVRGIEKDFSNTINLSGTDTLKRLDNEMGSEASSSGPSTNDLNKKENKEDDKEFGKAKSKEKMKLKKKAMIGKQL</sequence>
<name>A0ACB8Y6W5_ARCLA</name>
<accession>A0ACB8Y6W5</accession>
<keyword evidence="2" id="KW-1185">Reference proteome</keyword>
<proteinExistence type="predicted"/>
<dbReference type="EMBL" id="CM042059">
    <property type="protein sequence ID" value="KAI3681072.1"/>
    <property type="molecule type" value="Genomic_DNA"/>
</dbReference>
<dbReference type="Proteomes" id="UP001055879">
    <property type="component" value="Linkage Group LG13"/>
</dbReference>
<evidence type="ECO:0000313" key="2">
    <source>
        <dbReference type="Proteomes" id="UP001055879"/>
    </source>
</evidence>
<reference evidence="1 2" key="2">
    <citation type="journal article" date="2022" name="Mol. Ecol. Resour.">
        <title>The genomes of chicory, endive, great burdock and yacon provide insights into Asteraceae paleo-polyploidization history and plant inulin production.</title>
        <authorList>
            <person name="Fan W."/>
            <person name="Wang S."/>
            <person name="Wang H."/>
            <person name="Wang A."/>
            <person name="Jiang F."/>
            <person name="Liu H."/>
            <person name="Zhao H."/>
            <person name="Xu D."/>
            <person name="Zhang Y."/>
        </authorList>
    </citation>
    <scope>NUCLEOTIDE SEQUENCE [LARGE SCALE GENOMIC DNA]</scope>
    <source>
        <strain evidence="2">cv. Niubang</strain>
    </source>
</reference>